<evidence type="ECO:0000313" key="3">
    <source>
        <dbReference type="Proteomes" id="UP001189429"/>
    </source>
</evidence>
<feature type="region of interest" description="Disordered" evidence="1">
    <location>
        <begin position="51"/>
        <end position="70"/>
    </location>
</feature>
<dbReference type="EMBL" id="CAUYUJ010017401">
    <property type="protein sequence ID" value="CAK0874513.1"/>
    <property type="molecule type" value="Genomic_DNA"/>
</dbReference>
<feature type="compositionally biased region" description="Basic and acidic residues" evidence="1">
    <location>
        <begin position="16"/>
        <end position="29"/>
    </location>
</feature>
<keyword evidence="3" id="KW-1185">Reference proteome</keyword>
<feature type="non-terminal residue" evidence="2">
    <location>
        <position position="151"/>
    </location>
</feature>
<accession>A0ABN9VMD2</accession>
<feature type="region of interest" description="Disordered" evidence="1">
    <location>
        <begin position="1"/>
        <end position="42"/>
    </location>
</feature>
<reference evidence="2" key="1">
    <citation type="submission" date="2023-10" db="EMBL/GenBank/DDBJ databases">
        <authorList>
            <person name="Chen Y."/>
            <person name="Shah S."/>
            <person name="Dougan E. K."/>
            <person name="Thang M."/>
            <person name="Chan C."/>
        </authorList>
    </citation>
    <scope>NUCLEOTIDE SEQUENCE [LARGE SCALE GENOMIC DNA]</scope>
</reference>
<organism evidence="2 3">
    <name type="scientific">Prorocentrum cordatum</name>
    <dbReference type="NCBI Taxonomy" id="2364126"/>
    <lineage>
        <taxon>Eukaryota</taxon>
        <taxon>Sar</taxon>
        <taxon>Alveolata</taxon>
        <taxon>Dinophyceae</taxon>
        <taxon>Prorocentrales</taxon>
        <taxon>Prorocentraceae</taxon>
        <taxon>Prorocentrum</taxon>
    </lineage>
</organism>
<feature type="non-terminal residue" evidence="2">
    <location>
        <position position="1"/>
    </location>
</feature>
<evidence type="ECO:0000256" key="1">
    <source>
        <dbReference type="SAM" id="MobiDB-lite"/>
    </source>
</evidence>
<protein>
    <submittedName>
        <fullName evidence="2">Uncharacterized protein</fullName>
    </submittedName>
</protein>
<dbReference type="Proteomes" id="UP001189429">
    <property type="component" value="Unassembled WGS sequence"/>
</dbReference>
<sequence length="151" mass="17028">TWAVELPSSRAAAGWREGRSRRPRGEARRRWPSPSSGVDGHQCEHCRIRGHDHAVAGEPQRGGLGDEDRHRDDYYDYYDYYDHDHHHDDDSGDGARLRGQSSRLGVVNGALLQLLQVGPLLHRVRGLRPELVLAGLHQECQRPGGEREGDE</sequence>
<evidence type="ECO:0000313" key="2">
    <source>
        <dbReference type="EMBL" id="CAK0874513.1"/>
    </source>
</evidence>
<gene>
    <name evidence="2" type="ORF">PCOR1329_LOCUS59390</name>
</gene>
<name>A0ABN9VMD2_9DINO</name>
<comment type="caution">
    <text evidence="2">The sequence shown here is derived from an EMBL/GenBank/DDBJ whole genome shotgun (WGS) entry which is preliminary data.</text>
</comment>
<proteinExistence type="predicted"/>